<organism evidence="2 3">
    <name type="scientific">Cryptococcus deneoformans (strain JEC21 / ATCC MYA-565)</name>
    <name type="common">Cryptococcus neoformans var. neoformans serotype D</name>
    <dbReference type="NCBI Taxonomy" id="214684"/>
    <lineage>
        <taxon>Eukaryota</taxon>
        <taxon>Fungi</taxon>
        <taxon>Dikarya</taxon>
        <taxon>Basidiomycota</taxon>
        <taxon>Agaricomycotina</taxon>
        <taxon>Tremellomycetes</taxon>
        <taxon>Tremellales</taxon>
        <taxon>Cryptococcaceae</taxon>
        <taxon>Cryptococcus</taxon>
        <taxon>Cryptococcus neoformans species complex</taxon>
    </lineage>
</organism>
<dbReference type="EMBL" id="AE017343">
    <property type="protein sequence ID" value="AAW42318.1"/>
    <property type="molecule type" value="Genomic_DNA"/>
</dbReference>
<dbReference type="HOGENOM" id="CLU_467694_0_0_1"/>
<dbReference type="VEuPathDB" id="FungiDB:CNC03880"/>
<feature type="compositionally biased region" description="Basic and acidic residues" evidence="1">
    <location>
        <begin position="181"/>
        <end position="199"/>
    </location>
</feature>
<feature type="region of interest" description="Disordered" evidence="1">
    <location>
        <begin position="1"/>
        <end position="470"/>
    </location>
</feature>
<dbReference type="GeneID" id="3256227"/>
<gene>
    <name evidence="2" type="ordered locus">CNC03880</name>
</gene>
<feature type="compositionally biased region" description="Polar residues" evidence="1">
    <location>
        <begin position="366"/>
        <end position="392"/>
    </location>
</feature>
<feature type="compositionally biased region" description="Pro residues" evidence="1">
    <location>
        <begin position="159"/>
        <end position="168"/>
    </location>
</feature>
<name>Q5KK87_CRYD1</name>
<dbReference type="PaxDb" id="214684-Q5KK87"/>
<dbReference type="Proteomes" id="UP000002149">
    <property type="component" value="Chromosome 3"/>
</dbReference>
<feature type="compositionally biased region" description="Low complexity" evidence="1">
    <location>
        <begin position="461"/>
        <end position="470"/>
    </location>
</feature>
<feature type="compositionally biased region" description="Basic and acidic residues" evidence="1">
    <location>
        <begin position="83"/>
        <end position="101"/>
    </location>
</feature>
<evidence type="ECO:0000313" key="3">
    <source>
        <dbReference type="Proteomes" id="UP000002149"/>
    </source>
</evidence>
<keyword evidence="3" id="KW-1185">Reference proteome</keyword>
<feature type="compositionally biased region" description="Pro residues" evidence="1">
    <location>
        <begin position="1"/>
        <end position="10"/>
    </location>
</feature>
<dbReference type="RefSeq" id="XP_569625.1">
    <property type="nucleotide sequence ID" value="XM_569625.2"/>
</dbReference>
<feature type="compositionally biased region" description="Basic and acidic residues" evidence="1">
    <location>
        <begin position="15"/>
        <end position="41"/>
    </location>
</feature>
<dbReference type="InParanoid" id="Q5KK87"/>
<dbReference type="KEGG" id="cne:CNC03880"/>
<reference evidence="2 3" key="1">
    <citation type="journal article" date="2005" name="Science">
        <title>The genome of the basidiomycetous yeast and human pathogen Cryptococcus neoformans.</title>
        <authorList>
            <person name="Loftus B.J."/>
            <person name="Fung E."/>
            <person name="Roncaglia P."/>
            <person name="Rowley D."/>
            <person name="Amedeo P."/>
            <person name="Bruno D."/>
            <person name="Vamathevan J."/>
            <person name="Miranda M."/>
            <person name="Anderson I.J."/>
            <person name="Fraser J.A."/>
            <person name="Allen J.E."/>
            <person name="Bosdet I.E."/>
            <person name="Brent M.R."/>
            <person name="Chiu R."/>
            <person name="Doering T.L."/>
            <person name="Donlin M.J."/>
            <person name="D'Souza C.A."/>
            <person name="Fox D.S."/>
            <person name="Grinberg V."/>
            <person name="Fu J."/>
            <person name="Fukushima M."/>
            <person name="Haas B.J."/>
            <person name="Huang J.C."/>
            <person name="Janbon G."/>
            <person name="Jones S.J."/>
            <person name="Koo H.L."/>
            <person name="Krzywinski M.I."/>
            <person name="Kwon-Chung J.K."/>
            <person name="Lengeler K.B."/>
            <person name="Maiti R."/>
            <person name="Marra M.A."/>
            <person name="Marra R.E."/>
            <person name="Mathewson C.A."/>
            <person name="Mitchell T.G."/>
            <person name="Pertea M."/>
            <person name="Riggs F.R."/>
            <person name="Salzberg S.L."/>
            <person name="Schein J.E."/>
            <person name="Shvartsbeyn A."/>
            <person name="Shin H."/>
            <person name="Shumway M."/>
            <person name="Specht C.A."/>
            <person name="Suh B.B."/>
            <person name="Tenney A."/>
            <person name="Utterback T.R."/>
            <person name="Wickes B.L."/>
            <person name="Wortman J.R."/>
            <person name="Wye N.H."/>
            <person name="Kronstad J.W."/>
            <person name="Lodge J.K."/>
            <person name="Heitman J."/>
            <person name="Davis R.W."/>
            <person name="Fraser C.M."/>
            <person name="Hyman R.W."/>
        </authorList>
    </citation>
    <scope>NUCLEOTIDE SEQUENCE [LARGE SCALE GENOMIC DNA]</scope>
    <source>
        <strain evidence="3">JEC21 / ATCC MYA-565</strain>
    </source>
</reference>
<feature type="compositionally biased region" description="Low complexity" evidence="1">
    <location>
        <begin position="218"/>
        <end position="233"/>
    </location>
</feature>
<feature type="compositionally biased region" description="Low complexity" evidence="1">
    <location>
        <begin position="282"/>
        <end position="304"/>
    </location>
</feature>
<dbReference type="OrthoDB" id="2565305at2759"/>
<evidence type="ECO:0000313" key="2">
    <source>
        <dbReference type="EMBL" id="AAW42318.1"/>
    </source>
</evidence>
<feature type="compositionally biased region" description="Basic and acidic residues" evidence="1">
    <location>
        <begin position="48"/>
        <end position="73"/>
    </location>
</feature>
<accession>Q5KK87</accession>
<dbReference type="OMA" id="NDFHAST"/>
<dbReference type="AlphaFoldDB" id="Q5KK87"/>
<feature type="compositionally biased region" description="Polar residues" evidence="1">
    <location>
        <begin position="309"/>
        <end position="318"/>
    </location>
</feature>
<protein>
    <submittedName>
        <fullName evidence="2">Uncharacterized protein</fullName>
    </submittedName>
</protein>
<proteinExistence type="predicted"/>
<sequence length="588" mass="65520">MPRSPSPPPRLPRRPFIEDSPQRFRDRDPRDDYRYRGEPSRYRGPAGFDRDRRDPRDRDWRDRDVERDYDRGSRFGGRQSWYARDRDAERMRERDDRDRIRSPLPVRPGISLIDRDERPRDERPRESIEGSTKARSEGTPEEGQITSPVVAPPTISGLPPRPRSPPRSPPRRRSRSPPPFRRFDRESWRDRERDRERDRFYRRRSPSPYSPIRRRRSPSVSSASTPSRSSRFSPIKRGISPAERSRYTRSPMSEKPQRLTSPEPMSPIDHSRPLSRTSVSGPTRPQTPTSLPPTLSTPQQPAPALAHTQPLSTPSVSTFPKRPPPTGPRSERLGLVPPTGPRALAHLYGGRPAAPRVPYATPIAGLSSTNPTPTATVKNDFHASTTPETPTATFGAHAPPTGPSSGRLSWSERKNVLSQPHPISTSEQTSNFNPYAPLPSYNGQAANRRGDSSSPAPAPHPSSSVSTTPLPRILTPAAEESPNVEESVVAEEELAERKAKEEQARILAELPPVLIGFGGSAWETELASHMHHYTSLVQNTLRLQAAQRLAAASLADAEAERVAVMERSKICDEQLMSGTLGVGIIGGI</sequence>
<dbReference type="eggNOG" id="ENOG502RB99">
    <property type="taxonomic scope" value="Eukaryota"/>
</dbReference>
<evidence type="ECO:0000256" key="1">
    <source>
        <dbReference type="SAM" id="MobiDB-lite"/>
    </source>
</evidence>
<feature type="compositionally biased region" description="Polar residues" evidence="1">
    <location>
        <begin position="416"/>
        <end position="433"/>
    </location>
</feature>
<feature type="compositionally biased region" description="Basic and acidic residues" evidence="1">
    <location>
        <begin position="113"/>
        <end position="138"/>
    </location>
</feature>